<reference evidence="4 5" key="1">
    <citation type="journal article" date="2021" name="Hortic Res">
        <title>Chromosome-scale assembly of the Dendrobium chrysotoxum genome enhances the understanding of orchid evolution.</title>
        <authorList>
            <person name="Zhang Y."/>
            <person name="Zhang G.Q."/>
            <person name="Zhang D."/>
            <person name="Liu X.D."/>
            <person name="Xu X.Y."/>
            <person name="Sun W.H."/>
            <person name="Yu X."/>
            <person name="Zhu X."/>
            <person name="Wang Z.W."/>
            <person name="Zhao X."/>
            <person name="Zhong W.Y."/>
            <person name="Chen H."/>
            <person name="Yin W.L."/>
            <person name="Huang T."/>
            <person name="Niu S.C."/>
            <person name="Liu Z.J."/>
        </authorList>
    </citation>
    <scope>NUCLEOTIDE SEQUENCE [LARGE SCALE GENOMIC DNA]</scope>
    <source>
        <strain evidence="4">Lindl</strain>
    </source>
</reference>
<organism evidence="4 5">
    <name type="scientific">Dendrobium chrysotoxum</name>
    <name type="common">Orchid</name>
    <dbReference type="NCBI Taxonomy" id="161865"/>
    <lineage>
        <taxon>Eukaryota</taxon>
        <taxon>Viridiplantae</taxon>
        <taxon>Streptophyta</taxon>
        <taxon>Embryophyta</taxon>
        <taxon>Tracheophyta</taxon>
        <taxon>Spermatophyta</taxon>
        <taxon>Magnoliopsida</taxon>
        <taxon>Liliopsida</taxon>
        <taxon>Asparagales</taxon>
        <taxon>Orchidaceae</taxon>
        <taxon>Epidendroideae</taxon>
        <taxon>Malaxideae</taxon>
        <taxon>Dendrobiinae</taxon>
        <taxon>Dendrobium</taxon>
    </lineage>
</organism>
<dbReference type="Gene3D" id="1.10.110.10">
    <property type="entry name" value="Plant lipid-transfer and hydrophobic proteins"/>
    <property type="match status" value="1"/>
</dbReference>
<evidence type="ECO:0000256" key="1">
    <source>
        <dbReference type="RuleBase" id="RU000628"/>
    </source>
</evidence>
<comment type="similarity">
    <text evidence="1">Belongs to the plant LTP family.</text>
</comment>
<dbReference type="SMART" id="SM00499">
    <property type="entry name" value="AAI"/>
    <property type="match status" value="1"/>
</dbReference>
<dbReference type="Proteomes" id="UP000775213">
    <property type="component" value="Unassembled WGS sequence"/>
</dbReference>
<keyword evidence="2" id="KW-0732">Signal</keyword>
<dbReference type="Pfam" id="PF00234">
    <property type="entry name" value="Tryp_alpha_amyl"/>
    <property type="match status" value="1"/>
</dbReference>
<feature type="domain" description="Bifunctional inhibitor/plant lipid transfer protein/seed storage helical" evidence="3">
    <location>
        <begin position="34"/>
        <end position="118"/>
    </location>
</feature>
<proteinExistence type="inferred from homology"/>
<dbReference type="EMBL" id="JAGFBR010000011">
    <property type="protein sequence ID" value="KAH0458893.1"/>
    <property type="molecule type" value="Genomic_DNA"/>
</dbReference>
<evidence type="ECO:0000313" key="5">
    <source>
        <dbReference type="Proteomes" id="UP000775213"/>
    </source>
</evidence>
<dbReference type="InterPro" id="IPR000528">
    <property type="entry name" value="Plant_nsLTP"/>
</dbReference>
<gene>
    <name evidence="4" type="ORF">IEQ34_011707</name>
</gene>
<sequence>MATRATTQGIAMVIMLLMVSIDAIITVTESSIPCSEVANKLLSCVDYAQHGGELPAACCSGLKELKAEAITTEDRQTVCNCIKSLATQIGGLNQNLLATIPGKCGVDVGYPISFSVDCSKVK</sequence>
<keyword evidence="1" id="KW-0813">Transport</keyword>
<comment type="caution">
    <text evidence="4">The sequence shown here is derived from an EMBL/GenBank/DDBJ whole genome shotgun (WGS) entry which is preliminary data.</text>
</comment>
<protein>
    <recommendedName>
        <fullName evidence="1">Non-specific lipid-transfer protein</fullName>
    </recommendedName>
</protein>
<dbReference type="AlphaFoldDB" id="A0AAV7GT77"/>
<dbReference type="SUPFAM" id="SSF47699">
    <property type="entry name" value="Bifunctional inhibitor/lipid-transfer protein/seed storage 2S albumin"/>
    <property type="match status" value="1"/>
</dbReference>
<name>A0AAV7GT77_DENCH</name>
<feature type="chain" id="PRO_5043910962" description="Non-specific lipid-transfer protein" evidence="2">
    <location>
        <begin position="31"/>
        <end position="122"/>
    </location>
</feature>
<evidence type="ECO:0000313" key="4">
    <source>
        <dbReference type="EMBL" id="KAH0458893.1"/>
    </source>
</evidence>
<dbReference type="PANTHER" id="PTHR33076">
    <property type="entry name" value="NON-SPECIFIC LIPID-TRANSFER PROTEIN 2-RELATED"/>
    <property type="match status" value="1"/>
</dbReference>
<keyword evidence="5" id="KW-1185">Reference proteome</keyword>
<dbReference type="CDD" id="cd01960">
    <property type="entry name" value="nsLTP1"/>
    <property type="match status" value="1"/>
</dbReference>
<dbReference type="GO" id="GO:0008289">
    <property type="term" value="F:lipid binding"/>
    <property type="evidence" value="ECO:0007669"/>
    <property type="project" value="UniProtKB-KW"/>
</dbReference>
<feature type="signal peptide" evidence="2">
    <location>
        <begin position="1"/>
        <end position="30"/>
    </location>
</feature>
<dbReference type="InterPro" id="IPR036312">
    <property type="entry name" value="Bifun_inhib/LTP/seed_sf"/>
</dbReference>
<evidence type="ECO:0000259" key="3">
    <source>
        <dbReference type="SMART" id="SM00499"/>
    </source>
</evidence>
<comment type="function">
    <text evidence="1">Plant non-specific lipid-transfer proteins transfer phospholipids as well as galactolipids across membranes. May play a role in wax or cutin deposition in the cell walls of expanding epidermal cells and certain secretory tissues.</text>
</comment>
<dbReference type="InterPro" id="IPR016140">
    <property type="entry name" value="Bifunc_inhib/LTP/seed_store"/>
</dbReference>
<keyword evidence="1" id="KW-0446">Lipid-binding</keyword>
<dbReference type="GO" id="GO:0006869">
    <property type="term" value="P:lipid transport"/>
    <property type="evidence" value="ECO:0007669"/>
    <property type="project" value="InterPro"/>
</dbReference>
<evidence type="ECO:0000256" key="2">
    <source>
        <dbReference type="SAM" id="SignalP"/>
    </source>
</evidence>
<accession>A0AAV7GT77</accession>
<dbReference type="PRINTS" id="PR00382">
    <property type="entry name" value="LIPIDTRNSFER"/>
</dbReference>
<dbReference type="PROSITE" id="PS00597">
    <property type="entry name" value="PLANT_LTP"/>
    <property type="match status" value="1"/>
</dbReference>